<dbReference type="SUPFAM" id="SSF51735">
    <property type="entry name" value="NAD(P)-binding Rossmann-fold domains"/>
    <property type="match status" value="1"/>
</dbReference>
<name>A0A840R9X1_9NEIS</name>
<feature type="domain" description="NAD-glutamate dehydrogenase catalytic" evidence="2">
    <location>
        <begin position="185"/>
        <end position="673"/>
    </location>
</feature>
<dbReference type="InterPro" id="IPR007780">
    <property type="entry name" value="NAD_Glu_DH_bac"/>
</dbReference>
<dbReference type="AlphaFoldDB" id="A0A840R9X1"/>
<keyword evidence="1 4" id="KW-0560">Oxidoreductase</keyword>
<dbReference type="Pfam" id="PF21074">
    <property type="entry name" value="GDH_C"/>
    <property type="match status" value="1"/>
</dbReference>
<dbReference type="InterPro" id="IPR046346">
    <property type="entry name" value="Aminoacid_DH-like_N_sf"/>
</dbReference>
<dbReference type="Pfam" id="PF05088">
    <property type="entry name" value="Bac_GDH_CD"/>
    <property type="match status" value="1"/>
</dbReference>
<evidence type="ECO:0000259" key="3">
    <source>
        <dbReference type="Pfam" id="PF21074"/>
    </source>
</evidence>
<dbReference type="GO" id="GO:0004069">
    <property type="term" value="F:L-aspartate:2-oxoglutarate aminotransferase activity"/>
    <property type="evidence" value="ECO:0007669"/>
    <property type="project" value="InterPro"/>
</dbReference>
<proteinExistence type="predicted"/>
<dbReference type="RefSeq" id="WP_184096349.1">
    <property type="nucleotide sequence ID" value="NZ_JACHHN010000001.1"/>
</dbReference>
<dbReference type="Proteomes" id="UP000543030">
    <property type="component" value="Unassembled WGS sequence"/>
</dbReference>
<dbReference type="Gene3D" id="3.40.50.720">
    <property type="entry name" value="NAD(P)-binding Rossmann-like Domain"/>
    <property type="match status" value="1"/>
</dbReference>
<dbReference type="InterPro" id="IPR036291">
    <property type="entry name" value="NAD(P)-bd_dom_sf"/>
</dbReference>
<dbReference type="GO" id="GO:0004352">
    <property type="term" value="F:glutamate dehydrogenase (NAD+) activity"/>
    <property type="evidence" value="ECO:0007669"/>
    <property type="project" value="UniProtKB-EC"/>
</dbReference>
<dbReference type="InterPro" id="IPR048381">
    <property type="entry name" value="GDH_C"/>
</dbReference>
<evidence type="ECO:0000259" key="2">
    <source>
        <dbReference type="Pfam" id="PF05088"/>
    </source>
</evidence>
<dbReference type="InterPro" id="IPR028971">
    <property type="entry name" value="NAD-GDH_cat"/>
</dbReference>
<gene>
    <name evidence="4" type="ORF">HNQ50_000038</name>
</gene>
<protein>
    <submittedName>
        <fullName evidence="4">Glutamate dehydrogenase</fullName>
        <ecNumber evidence="4">1.4.1.2</ecNumber>
    </submittedName>
</protein>
<dbReference type="PANTHER" id="PTHR43403:SF1">
    <property type="entry name" value="NAD-SPECIFIC GLUTAMATE DEHYDROGENASE"/>
    <property type="match status" value="1"/>
</dbReference>
<evidence type="ECO:0000313" key="4">
    <source>
        <dbReference type="EMBL" id="MBB5189328.1"/>
    </source>
</evidence>
<evidence type="ECO:0000256" key="1">
    <source>
        <dbReference type="ARBA" id="ARBA00023002"/>
    </source>
</evidence>
<reference evidence="4 5" key="1">
    <citation type="submission" date="2020-08" db="EMBL/GenBank/DDBJ databases">
        <title>Genomic Encyclopedia of Type Strains, Phase IV (KMG-IV): sequencing the most valuable type-strain genomes for metagenomic binning, comparative biology and taxonomic classification.</title>
        <authorList>
            <person name="Goeker M."/>
        </authorList>
    </citation>
    <scope>NUCLEOTIDE SEQUENCE [LARGE SCALE GENOMIC DNA]</scope>
    <source>
        <strain evidence="4 5">DSM 18233</strain>
    </source>
</reference>
<evidence type="ECO:0000313" key="5">
    <source>
        <dbReference type="Proteomes" id="UP000543030"/>
    </source>
</evidence>
<dbReference type="EMBL" id="JACHHN010000001">
    <property type="protein sequence ID" value="MBB5189328.1"/>
    <property type="molecule type" value="Genomic_DNA"/>
</dbReference>
<dbReference type="GO" id="GO:0006538">
    <property type="term" value="P:L-glutamate catabolic process"/>
    <property type="evidence" value="ECO:0007669"/>
    <property type="project" value="InterPro"/>
</dbReference>
<dbReference type="Pfam" id="PF21078">
    <property type="entry name" value="GDH_HM3"/>
    <property type="match status" value="1"/>
</dbReference>
<sequence length="1017" mass="110662">MLQSSLTPITHPLEVSLVHTDAGHGITLAQHPAIPSLSALLPALHNMGLQVEREEPQERAGRQTRRSTLWLDDACTAQLASLTDTPRLADFLRRLFSGQAEDGRLNGLAVVAGLNAHEIMLVRAYASYLRQAGWHMSLRYMADCLRRQPATVRAWLGYHHARLDPLMSRNKAAAAELERVAHTQLQRQIAALQDADAADLLEKLRQLVAATMRSSYFLHSTHDDLPAYLAIKLDTQLLDFLPKPRPFREIYVFSERFEGVHLRGGAVSRGGLRWSDRREDYRTEVLGLVKAQLVKNAVIVPTGAKGGFVCKLLPFEASREATQAEGVACYQLFINALLDLTDNLVEGVIVPPAQVVRHDADDPYLVVAADKGTASFSDLANAISVARGFWLGDAFASGGSNGYDHKKMGITAKGAWETARLRFTELGIDWTQEHFTAIGIGDMSGDVFGNGMLLMPHLQLLGAFDHRHIFIDPTPDTAAALAERQRLFALPRSSWADYNPALISAGGGVYARTERQITVSDVVRQWLGLDQNTVTPDVLIRAMLAAPVTVLYNGGIGTYVKAAQETHEQVRDRANDRIRLDAPAVRARMVVEGGNLGMTQAARVALATQGVRVMTDAVDNSAGVDCSDHEVNLKILLRQAALPAAATSTLLTGMTGAVERAVLATNRAQARRILRHRHQPGLLADPCALLLQLEHATGLDRALEQLPADVVIQQREQGMLYEPELAVLLAHSKMAIKSAVLAGTHAIPIQPWHAYLLTRYFPQPVRTLNLTAHALKHEIIATRLANELVDRAGIGFAHDLVRRRGWPLLRVTEAFAFAWAALDMDTWLQRHDALITTLPAATRHAIDTALEQGLADAVNAVLASPAVSSPASWAVFADQLGEFTEAPAITPTLLPEEINRRVRRFVRLSAATPLIAHGHHAATVLSALEQVSHATGLATITPKLDTAAQTVIARIELLLTSALLAQRGSQVQDVVSRLGLTEALALVSGSASAEHLAAAVAQLDEARFQHELGLHVV</sequence>
<accession>A0A840R9X1</accession>
<dbReference type="PANTHER" id="PTHR43403">
    <property type="entry name" value="NAD-SPECIFIC GLUTAMATE DEHYDROGENASE"/>
    <property type="match status" value="1"/>
</dbReference>
<dbReference type="EC" id="1.4.1.2" evidence="4"/>
<feature type="domain" description="NAD-specific glutamate dehydrogenase C-terminal" evidence="3">
    <location>
        <begin position="720"/>
        <end position="940"/>
    </location>
</feature>
<comment type="caution">
    <text evidence="4">The sequence shown here is derived from an EMBL/GenBank/DDBJ whole genome shotgun (WGS) entry which is preliminary data.</text>
</comment>
<dbReference type="SUPFAM" id="SSF53223">
    <property type="entry name" value="Aminoacid dehydrogenase-like, N-terminal domain"/>
    <property type="match status" value="1"/>
</dbReference>
<dbReference type="InterPro" id="IPR049056">
    <property type="entry name" value="NAD_Glu_DH_HM3"/>
</dbReference>
<keyword evidence="5" id="KW-1185">Reference proteome</keyword>
<organism evidence="4 5">
    <name type="scientific">Silvimonas terrae</name>
    <dbReference type="NCBI Taxonomy" id="300266"/>
    <lineage>
        <taxon>Bacteria</taxon>
        <taxon>Pseudomonadati</taxon>
        <taxon>Pseudomonadota</taxon>
        <taxon>Betaproteobacteria</taxon>
        <taxon>Neisseriales</taxon>
        <taxon>Chitinibacteraceae</taxon>
        <taxon>Silvimonas</taxon>
    </lineage>
</organism>